<dbReference type="RefSeq" id="WP_105933616.1">
    <property type="nucleotide sequence ID" value="NZ_PVNP01000040.1"/>
</dbReference>
<evidence type="ECO:0000313" key="2">
    <source>
        <dbReference type="EMBL" id="PRO74705.1"/>
    </source>
</evidence>
<comment type="caution">
    <text evidence="2">The sequence shown here is derived from an EMBL/GenBank/DDBJ whole genome shotgun (WGS) entry which is preliminary data.</text>
</comment>
<sequence length="132" mass="15519">MSKSPEWLTLALSNLEFFAHNPEFKHEFGHDYIADRCNVSRMTLNRNKKYMKRYKEVREILRGFKPTNPATGPAPISGYKEKLADEKAKTAQLEKDLEELQLRLNDCYQMLEDHGVDPQFIYPTKMKKHKEA</sequence>
<gene>
    <name evidence="2" type="ORF">C6Y40_04910</name>
</gene>
<keyword evidence="1" id="KW-0175">Coiled coil</keyword>
<reference evidence="3" key="1">
    <citation type="journal article" date="2020" name="Int. J. Syst. Evol. Microbiol.">
        <title>Alteromonas alba sp. nov., a marine bacterium isolated from the seawater of the West Pacific Ocean.</title>
        <authorList>
            <person name="Sun C."/>
            <person name="Wu Y.-H."/>
            <person name="Xamxidin M."/>
            <person name="Cheng H."/>
            <person name="Xu X.-W."/>
        </authorList>
    </citation>
    <scope>NUCLEOTIDE SEQUENCE [LARGE SCALE GENOMIC DNA]</scope>
    <source>
        <strain evidence="3">190</strain>
    </source>
</reference>
<dbReference type="EMBL" id="PVNP01000040">
    <property type="protein sequence ID" value="PRO74705.1"/>
    <property type="molecule type" value="Genomic_DNA"/>
</dbReference>
<dbReference type="OrthoDB" id="6399255at2"/>
<keyword evidence="3" id="KW-1185">Reference proteome</keyword>
<dbReference type="AlphaFoldDB" id="A0A2S9VEH6"/>
<evidence type="ECO:0000313" key="3">
    <source>
        <dbReference type="Proteomes" id="UP000238949"/>
    </source>
</evidence>
<proteinExistence type="predicted"/>
<dbReference type="Proteomes" id="UP000238949">
    <property type="component" value="Unassembled WGS sequence"/>
</dbReference>
<organism evidence="2 3">
    <name type="scientific">Alteromonas alba</name>
    <dbReference type="NCBI Taxonomy" id="2079529"/>
    <lineage>
        <taxon>Bacteria</taxon>
        <taxon>Pseudomonadati</taxon>
        <taxon>Pseudomonadota</taxon>
        <taxon>Gammaproteobacteria</taxon>
        <taxon>Alteromonadales</taxon>
        <taxon>Alteromonadaceae</taxon>
        <taxon>Alteromonas/Salinimonas group</taxon>
        <taxon>Alteromonas</taxon>
    </lineage>
</organism>
<evidence type="ECO:0000256" key="1">
    <source>
        <dbReference type="SAM" id="Coils"/>
    </source>
</evidence>
<accession>A0A2S9VEH6</accession>
<protein>
    <submittedName>
        <fullName evidence="2">Uncharacterized protein</fullName>
    </submittedName>
</protein>
<feature type="coiled-coil region" evidence="1">
    <location>
        <begin position="76"/>
        <end position="110"/>
    </location>
</feature>
<name>A0A2S9VEH6_9ALTE</name>